<keyword evidence="7" id="KW-0315">Glutamine amidotransferase</keyword>
<dbReference type="Gene3D" id="3.40.50.880">
    <property type="match status" value="1"/>
</dbReference>
<dbReference type="InterPro" id="IPR006805">
    <property type="entry name" value="Anth_synth_I_N"/>
</dbReference>
<dbReference type="InterPro" id="IPR015890">
    <property type="entry name" value="Chorismate_C"/>
</dbReference>
<evidence type="ECO:0000256" key="3">
    <source>
        <dbReference type="ARBA" id="ARBA00005970"/>
    </source>
</evidence>
<evidence type="ECO:0000259" key="11">
    <source>
        <dbReference type="Pfam" id="PF00117"/>
    </source>
</evidence>
<dbReference type="InterPro" id="IPR006221">
    <property type="entry name" value="TrpG/PapA_dom"/>
</dbReference>
<dbReference type="GO" id="GO:0000162">
    <property type="term" value="P:L-tryptophan biosynthetic process"/>
    <property type="evidence" value="ECO:0007669"/>
    <property type="project" value="TreeGrafter"/>
</dbReference>
<evidence type="ECO:0000259" key="12">
    <source>
        <dbReference type="Pfam" id="PF00425"/>
    </source>
</evidence>
<dbReference type="PROSITE" id="PS51273">
    <property type="entry name" value="GATASE_TYPE_1"/>
    <property type="match status" value="1"/>
</dbReference>
<dbReference type="UniPathway" id="UPA00077">
    <property type="reaction ID" value="UER00149"/>
</dbReference>
<dbReference type="GO" id="GO:0046820">
    <property type="term" value="F:4-amino-4-deoxychorismate synthase activity"/>
    <property type="evidence" value="ECO:0007669"/>
    <property type="project" value="UniProtKB-EC"/>
</dbReference>
<dbReference type="PANTHER" id="PTHR11236">
    <property type="entry name" value="AMINOBENZOATE/ANTHRANILATE SYNTHASE"/>
    <property type="match status" value="1"/>
</dbReference>
<proteinExistence type="inferred from homology"/>
<name>A0A0F7V955_PENBI</name>
<keyword evidence="6" id="KW-0289">Folate biosynthesis</keyword>
<dbReference type="PANTHER" id="PTHR11236:SF18">
    <property type="entry name" value="AMINODEOXYCHORISMATE SYNTHASE"/>
    <property type="match status" value="1"/>
</dbReference>
<evidence type="ECO:0000256" key="2">
    <source>
        <dbReference type="ARBA" id="ARBA00005009"/>
    </source>
</evidence>
<comment type="catalytic activity">
    <reaction evidence="1">
        <text>chorismate + L-glutamine = 4-amino-4-deoxychorismate + L-glutamate</text>
        <dbReference type="Rhea" id="RHEA:11672"/>
        <dbReference type="ChEBI" id="CHEBI:29748"/>
        <dbReference type="ChEBI" id="CHEBI:29985"/>
        <dbReference type="ChEBI" id="CHEBI:58359"/>
        <dbReference type="ChEBI" id="CHEBI:58406"/>
        <dbReference type="EC" id="2.6.1.85"/>
    </reaction>
</comment>
<dbReference type="Pfam" id="PF00425">
    <property type="entry name" value="Chorismate_bind"/>
    <property type="match status" value="1"/>
</dbReference>
<feature type="domain" description="Chorismate-utilising enzyme C-terminal" evidence="12">
    <location>
        <begin position="507"/>
        <end position="796"/>
    </location>
</feature>
<dbReference type="GO" id="GO:0046656">
    <property type="term" value="P:folic acid biosynthetic process"/>
    <property type="evidence" value="ECO:0007669"/>
    <property type="project" value="UniProtKB-KW"/>
</dbReference>
<evidence type="ECO:0000313" key="15">
    <source>
        <dbReference type="Proteomes" id="UP000042958"/>
    </source>
</evidence>
<dbReference type="Pfam" id="PF00117">
    <property type="entry name" value="GATase"/>
    <property type="match status" value="1"/>
</dbReference>
<dbReference type="Gene3D" id="3.60.120.10">
    <property type="entry name" value="Anthranilate synthase"/>
    <property type="match status" value="1"/>
</dbReference>
<dbReference type="InterPro" id="IPR029062">
    <property type="entry name" value="Class_I_gatase-like"/>
</dbReference>
<sequence>MAPLLGNWDGDATPSSHSANKNAATSKSILYVDAYDSFSYNVVAMLEETLNVQVTVMTIDSDWPDGNMNEFLTHYEAIVLGPGPGNPNLPKDVGIMRDIWNLRDTELLPVFGICLGFQSLCLHHGVPVERLPYPLHGQVRHISTASKDIFEGLSDVEVTLYHSLYADFDAVSRSRGELSDDLEFLAWLPLEKGTGSVTRIPMAVCHRQKPFWGVQFHPESCKSEKDACKTLLLNWWRKALTFNKLVGRGGYAILPETIITPHEETKGFPDIAFEMLKWSSSTSSTSAYRSLYRGNLTAESLSELFNRPGAPTVLFQSNGRYNIVSVPSPGSWRFEFSVELQKLAMYQLSAGRKSVEDSLTVSQMWDALRYLMEMKKVSSGSTQVPFWGGFLGYFSYELGLACLPHPKGSSSPTYHDNVSFKSPPGSAEDHPADVSLLWCERSIVIDNTTGNIIVQSTCESDNLPCGWLDETLQLLQESSGSAQNVDTVDTQFLDSILRDGKITFPEEATYKRQIQACQAELEAGESYELCLTSETSITLPNPTTDEGRATFPWKLYKKLRKYNPAAFSAFADLGHAKIVSSSPECFLNWDRESMLEMKPMKGTVRKTPDMTMEKAREILGTTKEMAENLMIADLIRHDLYGICGSGGVRVEKLLEVEDHGRVYQMITHVKGEVRAEQLGYAVRHMPQLKSSSMAVHGLTALQRCLPPGSMTGAPKERSCLHLRHIEARKRSIYSGVMGYLDLGGGGSFSVLIRTAFTRYPEQGVGSQNQQTWRIGAGGAVTTLSTAEGEWQEMLTKLQTVCNVFTPSEPASKG</sequence>
<dbReference type="PRINTS" id="PR00096">
    <property type="entry name" value="GATASE"/>
</dbReference>
<accession>A0A0F7V955</accession>
<evidence type="ECO:0000256" key="10">
    <source>
        <dbReference type="SAM" id="MobiDB-lite"/>
    </source>
</evidence>
<dbReference type="STRING" id="104259.A0A0F7V955"/>
<evidence type="ECO:0000256" key="5">
    <source>
        <dbReference type="ARBA" id="ARBA00022679"/>
    </source>
</evidence>
<dbReference type="InterPro" id="IPR005801">
    <property type="entry name" value="ADC_synthase"/>
</dbReference>
<feature type="domain" description="Anthranilate synthase component I N-terminal" evidence="13">
    <location>
        <begin position="312"/>
        <end position="451"/>
    </location>
</feature>
<evidence type="ECO:0000256" key="1">
    <source>
        <dbReference type="ARBA" id="ARBA00001000"/>
    </source>
</evidence>
<dbReference type="Pfam" id="PF04715">
    <property type="entry name" value="Anth_synt_I_N"/>
    <property type="match status" value="1"/>
</dbReference>
<dbReference type="SUPFAM" id="SSF56322">
    <property type="entry name" value="ADC synthase"/>
    <property type="match status" value="1"/>
</dbReference>
<dbReference type="InterPro" id="IPR019999">
    <property type="entry name" value="Anth_synth_I-like"/>
</dbReference>
<dbReference type="PRINTS" id="PR00099">
    <property type="entry name" value="CPSGATASE"/>
</dbReference>
<evidence type="ECO:0000256" key="6">
    <source>
        <dbReference type="ARBA" id="ARBA00022909"/>
    </source>
</evidence>
<keyword evidence="5" id="KW-0808">Transferase</keyword>
<evidence type="ECO:0000259" key="13">
    <source>
        <dbReference type="Pfam" id="PF04715"/>
    </source>
</evidence>
<dbReference type="CDD" id="cd01743">
    <property type="entry name" value="GATase1_Anthranilate_Synthase"/>
    <property type="match status" value="1"/>
</dbReference>
<dbReference type="Proteomes" id="UP000042958">
    <property type="component" value="Unassembled WGS sequence"/>
</dbReference>
<keyword evidence="15" id="KW-1185">Reference proteome</keyword>
<protein>
    <recommendedName>
        <fullName evidence="4">aminodeoxychorismate synthase</fullName>
        <ecNumber evidence="4">2.6.1.85</ecNumber>
    </recommendedName>
    <alternativeName>
        <fullName evidence="8">Para-aminobenzoate synthase</fullName>
    </alternativeName>
    <alternativeName>
        <fullName evidence="9">p-aminobenzoic acid synthase</fullName>
    </alternativeName>
</protein>
<dbReference type="PRINTS" id="PR00097">
    <property type="entry name" value="ANTSNTHASEII"/>
</dbReference>
<dbReference type="FunFam" id="3.60.120.10:FF:000009">
    <property type="entry name" value="Para-aminobenzoate synthase PabaA"/>
    <property type="match status" value="1"/>
</dbReference>
<feature type="domain" description="Glutamine amidotransferase" evidence="11">
    <location>
        <begin position="31"/>
        <end position="226"/>
    </location>
</feature>
<comment type="similarity">
    <text evidence="3">In the C-terminal section; belongs to the anthranilate synthase component I family.</text>
</comment>
<reference evidence="15" key="1">
    <citation type="journal article" date="2015" name="Genome Announc.">
        <title>Draft genome sequence of the fungus Penicillium brasilianum MG11.</title>
        <authorList>
            <person name="Horn F."/>
            <person name="Linde J."/>
            <person name="Mattern D.J."/>
            <person name="Walther G."/>
            <person name="Guthke R."/>
            <person name="Brakhage A.A."/>
            <person name="Valiante V."/>
        </authorList>
    </citation>
    <scope>NUCLEOTIDE SEQUENCE [LARGE SCALE GENOMIC DNA]</scope>
    <source>
        <strain evidence="15">MG11</strain>
    </source>
</reference>
<evidence type="ECO:0000256" key="7">
    <source>
        <dbReference type="ARBA" id="ARBA00022962"/>
    </source>
</evidence>
<organism evidence="14 15">
    <name type="scientific">Penicillium brasilianum</name>
    <dbReference type="NCBI Taxonomy" id="104259"/>
    <lineage>
        <taxon>Eukaryota</taxon>
        <taxon>Fungi</taxon>
        <taxon>Dikarya</taxon>
        <taxon>Ascomycota</taxon>
        <taxon>Pezizomycotina</taxon>
        <taxon>Eurotiomycetes</taxon>
        <taxon>Eurotiomycetidae</taxon>
        <taxon>Eurotiales</taxon>
        <taxon>Aspergillaceae</taxon>
        <taxon>Penicillium</taxon>
    </lineage>
</organism>
<feature type="region of interest" description="Disordered" evidence="10">
    <location>
        <begin position="1"/>
        <end position="20"/>
    </location>
</feature>
<comment type="pathway">
    <text evidence="2">Cofactor biosynthesis; tetrahydrofolate biosynthesis; 4-aminobenzoate from chorismate: step 1/2.</text>
</comment>
<dbReference type="InterPro" id="IPR017926">
    <property type="entry name" value="GATASE"/>
</dbReference>
<evidence type="ECO:0000256" key="4">
    <source>
        <dbReference type="ARBA" id="ARBA00013139"/>
    </source>
</evidence>
<dbReference type="AlphaFoldDB" id="A0A0F7V955"/>
<dbReference type="GO" id="GO:0005737">
    <property type="term" value="C:cytoplasm"/>
    <property type="evidence" value="ECO:0007669"/>
    <property type="project" value="TreeGrafter"/>
</dbReference>
<dbReference type="GO" id="GO:0046654">
    <property type="term" value="P:tetrahydrofolate biosynthetic process"/>
    <property type="evidence" value="ECO:0007669"/>
    <property type="project" value="UniProtKB-UniPathway"/>
</dbReference>
<dbReference type="EMBL" id="CDHK01000003">
    <property type="protein sequence ID" value="CEO58438.1"/>
    <property type="molecule type" value="Genomic_DNA"/>
</dbReference>
<evidence type="ECO:0000256" key="8">
    <source>
        <dbReference type="ARBA" id="ARBA00031329"/>
    </source>
</evidence>
<dbReference type="SUPFAM" id="SSF52317">
    <property type="entry name" value="Class I glutamine amidotransferase-like"/>
    <property type="match status" value="1"/>
</dbReference>
<evidence type="ECO:0000256" key="9">
    <source>
        <dbReference type="ARBA" id="ARBA00031904"/>
    </source>
</evidence>
<dbReference type="OrthoDB" id="64220at2759"/>
<evidence type="ECO:0000313" key="14">
    <source>
        <dbReference type="EMBL" id="CEO58438.1"/>
    </source>
</evidence>
<dbReference type="EC" id="2.6.1.85" evidence="4"/>
<dbReference type="InterPro" id="IPR010117">
    <property type="entry name" value="PabB_fungal"/>
</dbReference>
<gene>
    <name evidence="14" type="ORF">PMG11_03162</name>
</gene>
<dbReference type="NCBIfam" id="TIGR01823">
    <property type="entry name" value="PabB-fungal"/>
    <property type="match status" value="1"/>
</dbReference>
<dbReference type="GO" id="GO:0008153">
    <property type="term" value="P:4-aminobenzoate biosynthetic process"/>
    <property type="evidence" value="ECO:0007669"/>
    <property type="project" value="TreeGrafter"/>
</dbReference>